<feature type="transmembrane region" description="Helical" evidence="2">
    <location>
        <begin position="180"/>
        <end position="204"/>
    </location>
</feature>
<protein>
    <submittedName>
        <fullName evidence="3">DUF2306 domain-containing protein</fullName>
    </submittedName>
</protein>
<reference evidence="4" key="1">
    <citation type="journal article" date="2019" name="Int. J. Syst. Evol. Microbiol.">
        <title>The Global Catalogue of Microorganisms (GCM) 10K type strain sequencing project: providing services to taxonomists for standard genome sequencing and annotation.</title>
        <authorList>
            <consortium name="The Broad Institute Genomics Platform"/>
            <consortium name="The Broad Institute Genome Sequencing Center for Infectious Disease"/>
            <person name="Wu L."/>
            <person name="Ma J."/>
        </authorList>
    </citation>
    <scope>NUCLEOTIDE SEQUENCE [LARGE SCALE GENOMIC DNA]</scope>
    <source>
        <strain evidence="4">ICMP 6774ER</strain>
    </source>
</reference>
<feature type="transmembrane region" description="Helical" evidence="2">
    <location>
        <begin position="148"/>
        <end position="168"/>
    </location>
</feature>
<comment type="caution">
    <text evidence="3">The sequence shown here is derived from an EMBL/GenBank/DDBJ whole genome shotgun (WGS) entry which is preliminary data.</text>
</comment>
<keyword evidence="2" id="KW-1133">Transmembrane helix</keyword>
<keyword evidence="2" id="KW-0812">Transmembrane</keyword>
<evidence type="ECO:0000313" key="3">
    <source>
        <dbReference type="EMBL" id="MFD1937020.1"/>
    </source>
</evidence>
<feature type="transmembrane region" description="Helical" evidence="2">
    <location>
        <begin position="76"/>
        <end position="101"/>
    </location>
</feature>
<evidence type="ECO:0000256" key="1">
    <source>
        <dbReference type="SAM" id="MobiDB-lite"/>
    </source>
</evidence>
<dbReference type="EMBL" id="JBHUFV010000054">
    <property type="protein sequence ID" value="MFD1937020.1"/>
    <property type="molecule type" value="Genomic_DNA"/>
</dbReference>
<name>A0ABW4T7D1_9ACTN</name>
<dbReference type="RefSeq" id="WP_379577827.1">
    <property type="nucleotide sequence ID" value="NZ_JBHUFV010000054.1"/>
</dbReference>
<organism evidence="3 4">
    <name type="scientific">Nonomuraea mangrovi</name>
    <dbReference type="NCBI Taxonomy" id="2316207"/>
    <lineage>
        <taxon>Bacteria</taxon>
        <taxon>Bacillati</taxon>
        <taxon>Actinomycetota</taxon>
        <taxon>Actinomycetes</taxon>
        <taxon>Streptosporangiales</taxon>
        <taxon>Streptosporangiaceae</taxon>
        <taxon>Nonomuraea</taxon>
    </lineage>
</organism>
<proteinExistence type="predicted"/>
<dbReference type="InterPro" id="IPR018750">
    <property type="entry name" value="DUF2306_membrane"/>
</dbReference>
<dbReference type="Pfam" id="PF10067">
    <property type="entry name" value="DUF2306"/>
    <property type="match status" value="1"/>
</dbReference>
<keyword evidence="4" id="KW-1185">Reference proteome</keyword>
<feature type="region of interest" description="Disordered" evidence="1">
    <location>
        <begin position="1"/>
        <end position="33"/>
    </location>
</feature>
<evidence type="ECO:0000256" key="2">
    <source>
        <dbReference type="SAM" id="Phobius"/>
    </source>
</evidence>
<feature type="transmembrane region" description="Helical" evidence="2">
    <location>
        <begin position="35"/>
        <end position="56"/>
    </location>
</feature>
<keyword evidence="2" id="KW-0472">Membrane</keyword>
<accession>A0ABW4T7D1</accession>
<feature type="transmembrane region" description="Helical" evidence="2">
    <location>
        <begin position="210"/>
        <end position="231"/>
    </location>
</feature>
<feature type="transmembrane region" description="Helical" evidence="2">
    <location>
        <begin position="113"/>
        <end position="136"/>
    </location>
</feature>
<evidence type="ECO:0000313" key="4">
    <source>
        <dbReference type="Proteomes" id="UP001597368"/>
    </source>
</evidence>
<sequence length="240" mass="25229">MTDESPAGRLPFPQPPRAGRLKDGRSGATAPSSRAGWLVPAALIVLGAVPVVAGAVRLTELAGGAAITPENGRFFAAPLPVVLHIIGACVYSVLGAFQFAAGFRRRRPRWHRVAGRLLVPCGLLAALAGLWMSLFYPRPAGDGELLAGFRLVFGAAMVLSLALGFAAIRRRDVAGHRAWMVRGYAIGLGAGTQAVVLALWFLAIGTPGEIARALLLGGGWVINLAVAEWIIQRRGARPSF</sequence>
<dbReference type="Proteomes" id="UP001597368">
    <property type="component" value="Unassembled WGS sequence"/>
</dbReference>
<gene>
    <name evidence="3" type="ORF">ACFSKW_36680</name>
</gene>